<accession>A0A809Y7J1</accession>
<protein>
    <recommendedName>
        <fullName evidence="2">DUF4276 domain-containing protein</fullName>
    </recommendedName>
</protein>
<dbReference type="EMBL" id="AP023093">
    <property type="protein sequence ID" value="BCE35709.1"/>
    <property type="molecule type" value="Genomic_DNA"/>
</dbReference>
<evidence type="ECO:0000313" key="1">
    <source>
        <dbReference type="EMBL" id="BCE35709.1"/>
    </source>
</evidence>
<dbReference type="RefSeq" id="WP_182872434.1">
    <property type="nucleotide sequence ID" value="NZ_AP022639.1"/>
</dbReference>
<name>A0A809Y7J1_9BRAD</name>
<proteinExistence type="predicted"/>
<dbReference type="AlphaFoldDB" id="A0A809Y7J1"/>
<dbReference type="InterPro" id="IPR059210">
    <property type="entry name" value="MADS4-like"/>
</dbReference>
<sequence length="210" mass="23807">MTRELIILVADGTMAAVLRAFFERQFHHSLACARFDFDPTSDIVYDPLNTDGGVHRRCHDILRPYLNTHRRALVVLDQQFGAERPAEEVRHDIELRLNANGWAERAIAVVIDPELEVLLWQDNPHVERALRHTGPSLRQLLAQDGRWPLSEVKPLAPKEVIQALIRANRAGPPMVVYSQIARAISTTGCVDPAFHCVRDTLRAWFPVEDA</sequence>
<organism evidence="1">
    <name type="scientific">Bradyrhizobium diazoefficiens</name>
    <dbReference type="NCBI Taxonomy" id="1355477"/>
    <lineage>
        <taxon>Bacteria</taxon>
        <taxon>Pseudomonadati</taxon>
        <taxon>Pseudomonadota</taxon>
        <taxon>Alphaproteobacteria</taxon>
        <taxon>Hyphomicrobiales</taxon>
        <taxon>Nitrobacteraceae</taxon>
        <taxon>Bradyrhizobium</taxon>
    </lineage>
</organism>
<dbReference type="NCBIfam" id="NF047734">
    <property type="entry name" value="antiphage_MADS4"/>
    <property type="match status" value="1"/>
</dbReference>
<evidence type="ECO:0008006" key="2">
    <source>
        <dbReference type="Google" id="ProtNLM"/>
    </source>
</evidence>
<reference evidence="1" key="1">
    <citation type="submission" date="2020-05" db="EMBL/GenBank/DDBJ databases">
        <title>Complete genome sequence of Bradyrhizobium diazoefficiens XF3 isolated from soybean nodule.</title>
        <authorList>
            <person name="Noda R."/>
            <person name="Kakizaki K."/>
            <person name="Minamisawa K."/>
        </authorList>
    </citation>
    <scope>NUCLEOTIDE SEQUENCE</scope>
    <source>
        <strain evidence="1">XF3</strain>
    </source>
</reference>
<gene>
    <name evidence="1" type="ORF">XF3B_07400</name>
</gene>